<keyword evidence="8" id="KW-1185">Reference proteome</keyword>
<proteinExistence type="predicted"/>
<dbReference type="PROSITE" id="PS50009">
    <property type="entry name" value="RASGEF_CAT"/>
    <property type="match status" value="1"/>
</dbReference>
<reference evidence="7" key="1">
    <citation type="thesis" date="2020" institute="ProQuest LLC" country="789 East Eisenhower Parkway, Ann Arbor, MI, USA">
        <title>Comparative Genomics and Chromosome Evolution.</title>
        <authorList>
            <person name="Mudd A.B."/>
        </authorList>
    </citation>
    <scope>NUCLEOTIDE SEQUENCE</scope>
    <source>
        <strain evidence="7">HN-11 Male</strain>
        <tissue evidence="7">Kidney and liver</tissue>
    </source>
</reference>
<evidence type="ECO:0008006" key="9">
    <source>
        <dbReference type="Google" id="ProtNLM"/>
    </source>
</evidence>
<dbReference type="InterPro" id="IPR000159">
    <property type="entry name" value="RA_dom"/>
</dbReference>
<dbReference type="Proteomes" id="UP000770717">
    <property type="component" value="Unassembled WGS sequence"/>
</dbReference>
<dbReference type="SUPFAM" id="SSF54236">
    <property type="entry name" value="Ubiquitin-like"/>
    <property type="match status" value="1"/>
</dbReference>
<gene>
    <name evidence="7" type="ORF">GDO78_015337</name>
</gene>
<dbReference type="CDD" id="cd17209">
    <property type="entry name" value="RA_RalGDS"/>
    <property type="match status" value="1"/>
</dbReference>
<dbReference type="EMBL" id="WNTK01000163">
    <property type="protein sequence ID" value="KAG9471273.1"/>
    <property type="molecule type" value="Genomic_DNA"/>
</dbReference>
<accession>A0A8J6JT45</accession>
<evidence type="ECO:0000256" key="2">
    <source>
        <dbReference type="PROSITE-ProRule" id="PRU00168"/>
    </source>
</evidence>
<dbReference type="InterPro" id="IPR029071">
    <property type="entry name" value="Ubiquitin-like_domsf"/>
</dbReference>
<dbReference type="SMART" id="SM00147">
    <property type="entry name" value="RasGEF"/>
    <property type="match status" value="1"/>
</dbReference>
<dbReference type="InterPro" id="IPR023578">
    <property type="entry name" value="Ras_GEF_dom_sf"/>
</dbReference>
<dbReference type="Pfam" id="PF00618">
    <property type="entry name" value="RasGEF_N"/>
    <property type="match status" value="1"/>
</dbReference>
<evidence type="ECO:0000256" key="1">
    <source>
        <dbReference type="ARBA" id="ARBA00022658"/>
    </source>
</evidence>
<feature type="domain" description="Ras-GEF" evidence="4">
    <location>
        <begin position="280"/>
        <end position="545"/>
    </location>
</feature>
<keyword evidence="1 2" id="KW-0344">Guanine-nucleotide releasing factor</keyword>
<name>A0A8J6JT45_ELECQ</name>
<feature type="domain" description="Ras-associating" evidence="5">
    <location>
        <begin position="696"/>
        <end position="783"/>
    </location>
</feature>
<dbReference type="GO" id="GO:0005886">
    <property type="term" value="C:plasma membrane"/>
    <property type="evidence" value="ECO:0007669"/>
    <property type="project" value="TreeGrafter"/>
</dbReference>
<dbReference type="PROSITE" id="PS00720">
    <property type="entry name" value="RASGEF"/>
    <property type="match status" value="1"/>
</dbReference>
<evidence type="ECO:0000313" key="7">
    <source>
        <dbReference type="EMBL" id="KAG9471273.1"/>
    </source>
</evidence>
<dbReference type="Pfam" id="PF00788">
    <property type="entry name" value="RA"/>
    <property type="match status" value="1"/>
</dbReference>
<dbReference type="PROSITE" id="PS50200">
    <property type="entry name" value="RA"/>
    <property type="match status" value="1"/>
</dbReference>
<evidence type="ECO:0000256" key="3">
    <source>
        <dbReference type="SAM" id="MobiDB-lite"/>
    </source>
</evidence>
<dbReference type="Gene3D" id="3.10.20.90">
    <property type="entry name" value="Phosphatidylinositol 3-kinase Catalytic Subunit, Chain A, domain 1"/>
    <property type="match status" value="1"/>
</dbReference>
<dbReference type="GO" id="GO:0007265">
    <property type="term" value="P:Ras protein signal transduction"/>
    <property type="evidence" value="ECO:0007669"/>
    <property type="project" value="TreeGrafter"/>
</dbReference>
<dbReference type="InterPro" id="IPR000651">
    <property type="entry name" value="Ras-like_Gua-exchang_fac_N"/>
</dbReference>
<dbReference type="FunFam" id="1.10.840.10:FF:000005">
    <property type="entry name" value="Ral guanine nucleotide dissociation stimulator isoform 1"/>
    <property type="match status" value="1"/>
</dbReference>
<dbReference type="SUPFAM" id="SSF48366">
    <property type="entry name" value="Ras GEF"/>
    <property type="match status" value="1"/>
</dbReference>
<dbReference type="InterPro" id="IPR008937">
    <property type="entry name" value="Ras-like_GEF"/>
</dbReference>
<dbReference type="SMART" id="SM00229">
    <property type="entry name" value="RasGEFN"/>
    <property type="match status" value="1"/>
</dbReference>
<protein>
    <recommendedName>
        <fullName evidence="9">Ral guanine nucleotide dissociation stimulator</fullName>
    </recommendedName>
</protein>
<feature type="domain" description="N-terminal Ras-GEF" evidence="6">
    <location>
        <begin position="112"/>
        <end position="242"/>
    </location>
</feature>
<sequence>MIFLMLLEPHHDKTSTPEKMFDGSRKMRSLWDGVKLEVAGDSSPVVLSSFTQLDPDLPPLESSAQEIGEEVDDGVIYSISLRKVQLHHTANKGQRWLGFENETALSLYETCKVRTIKAGTLEKLVEYLVSAFKGNDSTYVTIFLCTYRAFATTKQVLDLLLNKFGRLHPQLNGEHSHNTIDDRLELKNTISSILGAWLDQYSEDFRQAPDYVCLKQLIAYVRHNIPGSDLERRARNLLSQFQRQQISELEQDVVDHTSCTFRLVEESALLEGKQDFLSFRQDMVAEQFTVMDADLFKKVVPYHCLGCIWSQRDKKGKEHLAPTIRATVSQFNSVTNCVISTCLSDRSLKPQQRAKVVERWIDVARECRILKNFSSLRAILSALQCNAIHRLKKTWDEVSRESLRTFTELSEIFSDENNHSLSRELLIKEGTSKFATLDINPKRAQKRHQQQREMGVMQGTIPYLGTFLTDLVMLDTAMKDYLEGGLINFEKRRKEFEVIAQIKLLQSACNNYSFIPEEAFVEWFHSVERLTEAESYSLSCEIEPLSESASNTLKAKKNTGIIKRWSDRQPPSSEPCASVSSHSKSFDQLKSSPLLCGSDATDSVSVTSAGSSSSDVEEINISFVPESPDCQEKKFWESTSLSSLDTSGIGSGSSSASSSSVSSTPVSASRTHKRSVSGISSYSSLSLPLYNQQIDDCCIIRVSLDVDNGNMYKSILVTSQDKTPVVIRKAMAKHNLDGERAEDYELVQIISEERELKIPDNANVFYAMNSGANYDFILKRRGFSKGVKIKHGSSSTLPRMKQKGLKIAKGIF</sequence>
<evidence type="ECO:0000259" key="6">
    <source>
        <dbReference type="PROSITE" id="PS50212"/>
    </source>
</evidence>
<evidence type="ECO:0000259" key="5">
    <source>
        <dbReference type="PROSITE" id="PS50200"/>
    </source>
</evidence>
<dbReference type="GO" id="GO:0005085">
    <property type="term" value="F:guanyl-nucleotide exchange factor activity"/>
    <property type="evidence" value="ECO:0007669"/>
    <property type="project" value="UniProtKB-KW"/>
</dbReference>
<dbReference type="FunFam" id="3.10.20.90:FF:000042">
    <property type="entry name" value="Ral guanine nucleotide dissociation stimulator isoform 1"/>
    <property type="match status" value="1"/>
</dbReference>
<dbReference type="Gene3D" id="1.20.870.10">
    <property type="entry name" value="Son of sevenless (SoS) protein Chain: S domain 1"/>
    <property type="match status" value="1"/>
</dbReference>
<dbReference type="PANTHER" id="PTHR23113">
    <property type="entry name" value="GUANINE NUCLEOTIDE EXCHANGE FACTOR"/>
    <property type="match status" value="1"/>
</dbReference>
<comment type="caution">
    <text evidence="7">The sequence shown here is derived from an EMBL/GenBank/DDBJ whole genome shotgun (WGS) entry which is preliminary data.</text>
</comment>
<dbReference type="PANTHER" id="PTHR23113:SF35">
    <property type="entry name" value="RAL GUANINE NUCLEOTIDE DISSOCIATION STIMULATOR"/>
    <property type="match status" value="1"/>
</dbReference>
<dbReference type="Gene3D" id="1.10.840.10">
    <property type="entry name" value="Ras guanine-nucleotide exchange factors catalytic domain"/>
    <property type="match status" value="1"/>
</dbReference>
<dbReference type="CDD" id="cd00155">
    <property type="entry name" value="RasGEF"/>
    <property type="match status" value="1"/>
</dbReference>
<dbReference type="PROSITE" id="PS50212">
    <property type="entry name" value="RASGEF_NTER"/>
    <property type="match status" value="1"/>
</dbReference>
<dbReference type="CDD" id="cd06224">
    <property type="entry name" value="REM"/>
    <property type="match status" value="1"/>
</dbReference>
<dbReference type="OrthoDB" id="26687at2759"/>
<feature type="compositionally biased region" description="Low complexity" evidence="3">
    <location>
        <begin position="647"/>
        <end position="669"/>
    </location>
</feature>
<dbReference type="InterPro" id="IPR036964">
    <property type="entry name" value="RASGEF_cat_dom_sf"/>
</dbReference>
<dbReference type="AlphaFoldDB" id="A0A8J6JT45"/>
<evidence type="ECO:0000313" key="8">
    <source>
        <dbReference type="Proteomes" id="UP000770717"/>
    </source>
</evidence>
<dbReference type="InterPro" id="IPR001895">
    <property type="entry name" value="RASGEF_cat_dom"/>
</dbReference>
<organism evidence="7 8">
    <name type="scientific">Eleutherodactylus coqui</name>
    <name type="common">Puerto Rican coqui</name>
    <dbReference type="NCBI Taxonomy" id="57060"/>
    <lineage>
        <taxon>Eukaryota</taxon>
        <taxon>Metazoa</taxon>
        <taxon>Chordata</taxon>
        <taxon>Craniata</taxon>
        <taxon>Vertebrata</taxon>
        <taxon>Euteleostomi</taxon>
        <taxon>Amphibia</taxon>
        <taxon>Batrachia</taxon>
        <taxon>Anura</taxon>
        <taxon>Neobatrachia</taxon>
        <taxon>Hyloidea</taxon>
        <taxon>Eleutherodactylidae</taxon>
        <taxon>Eleutherodactylinae</taxon>
        <taxon>Eleutherodactylus</taxon>
        <taxon>Eleutherodactylus</taxon>
    </lineage>
</organism>
<dbReference type="InterPro" id="IPR019804">
    <property type="entry name" value="Ras_G-nucl-exch_fac_CS"/>
</dbReference>
<feature type="region of interest" description="Disordered" evidence="3">
    <location>
        <begin position="647"/>
        <end position="670"/>
    </location>
</feature>
<dbReference type="Pfam" id="PF00617">
    <property type="entry name" value="RasGEF"/>
    <property type="match status" value="1"/>
</dbReference>
<evidence type="ECO:0000259" key="4">
    <source>
        <dbReference type="PROSITE" id="PS50009"/>
    </source>
</evidence>
<dbReference type="InterPro" id="IPR015758">
    <property type="entry name" value="RalGDS_RA"/>
</dbReference>
<dbReference type="SMART" id="SM00314">
    <property type="entry name" value="RA"/>
    <property type="match status" value="1"/>
</dbReference>